<evidence type="ECO:0000313" key="2">
    <source>
        <dbReference type="Proteomes" id="UP000317593"/>
    </source>
</evidence>
<dbReference type="EMBL" id="FXTH01000003">
    <property type="protein sequence ID" value="SMO46268.1"/>
    <property type="molecule type" value="Genomic_DNA"/>
</dbReference>
<evidence type="ECO:0000313" key="1">
    <source>
        <dbReference type="EMBL" id="SMO46268.1"/>
    </source>
</evidence>
<keyword evidence="2" id="KW-1185">Reference proteome</keyword>
<organism evidence="1 2">
    <name type="scientific">Fodinibius sediminis</name>
    <dbReference type="NCBI Taxonomy" id="1214077"/>
    <lineage>
        <taxon>Bacteria</taxon>
        <taxon>Pseudomonadati</taxon>
        <taxon>Balneolota</taxon>
        <taxon>Balneolia</taxon>
        <taxon>Balneolales</taxon>
        <taxon>Balneolaceae</taxon>
        <taxon>Fodinibius</taxon>
    </lineage>
</organism>
<accession>A0A521BGN6</accession>
<gene>
    <name evidence="1" type="ORF">SAMN06265218_103100</name>
</gene>
<sequence>MKGSKIKSFRGGETTGYPEMAVDHSSLAAALTHISIHSQLFFILPISGIKVAKAK</sequence>
<proteinExistence type="predicted"/>
<name>A0A521BGN6_9BACT</name>
<protein>
    <submittedName>
        <fullName evidence="1">Uncharacterized protein</fullName>
    </submittedName>
</protein>
<dbReference type="Proteomes" id="UP000317593">
    <property type="component" value="Unassembled WGS sequence"/>
</dbReference>
<reference evidence="1 2" key="1">
    <citation type="submission" date="2017-05" db="EMBL/GenBank/DDBJ databases">
        <authorList>
            <person name="Varghese N."/>
            <person name="Submissions S."/>
        </authorList>
    </citation>
    <scope>NUCLEOTIDE SEQUENCE [LARGE SCALE GENOMIC DNA]</scope>
    <source>
        <strain evidence="1 2">DSM 21194</strain>
    </source>
</reference>
<dbReference type="AlphaFoldDB" id="A0A521BGN6"/>